<evidence type="ECO:0000313" key="2">
    <source>
        <dbReference type="EMBL" id="KIJ42100.1"/>
    </source>
</evidence>
<accession>A0A0C9VU64</accession>
<keyword evidence="3" id="KW-1185">Reference proteome</keyword>
<dbReference type="EMBL" id="KN837132">
    <property type="protein sequence ID" value="KIJ42100.1"/>
    <property type="molecule type" value="Genomic_DNA"/>
</dbReference>
<keyword evidence="1" id="KW-0175">Coiled coil</keyword>
<dbReference type="AlphaFoldDB" id="A0A0C9VU64"/>
<evidence type="ECO:0000313" key="3">
    <source>
        <dbReference type="Proteomes" id="UP000054279"/>
    </source>
</evidence>
<dbReference type="Proteomes" id="UP000054279">
    <property type="component" value="Unassembled WGS sequence"/>
</dbReference>
<proteinExistence type="predicted"/>
<feature type="coiled-coil region" evidence="1">
    <location>
        <begin position="30"/>
        <end position="57"/>
    </location>
</feature>
<protein>
    <submittedName>
        <fullName evidence="2">Uncharacterized protein</fullName>
    </submittedName>
</protein>
<organism evidence="2 3">
    <name type="scientific">Sphaerobolus stellatus (strain SS14)</name>
    <dbReference type="NCBI Taxonomy" id="990650"/>
    <lineage>
        <taxon>Eukaryota</taxon>
        <taxon>Fungi</taxon>
        <taxon>Dikarya</taxon>
        <taxon>Basidiomycota</taxon>
        <taxon>Agaricomycotina</taxon>
        <taxon>Agaricomycetes</taxon>
        <taxon>Phallomycetidae</taxon>
        <taxon>Geastrales</taxon>
        <taxon>Sphaerobolaceae</taxon>
        <taxon>Sphaerobolus</taxon>
    </lineage>
</organism>
<name>A0A0C9VU64_SPHS4</name>
<gene>
    <name evidence="2" type="ORF">M422DRAFT_171470</name>
</gene>
<evidence type="ECO:0000256" key="1">
    <source>
        <dbReference type="SAM" id="Coils"/>
    </source>
</evidence>
<dbReference type="HOGENOM" id="CLU_006824_0_0_1"/>
<sequence>MEKDYHEELLNSREERTQKDLLLLESNLKIGELTQKLSRAEAALEKSAERVTQLTKKSRTMKAHISRFPKQTQMAVDKALLKEKKKTGLVKTHGVVSNDMRALIRNLVAQGVTPEHVYPVIQLVTQTYGLDLEGSFSARTVTRVMVEGLAADDLHVAEAVQNAKAITYSGDGTTIRGITQESQTINVIGEDGSRNRFSLGVHSAVNHSAETQVSGLKSQVRDIFSTYNSSLEIEGKVSSADERTFGRKLSGAITDHAVDQKKMIRILQAWKTQSDRSLRGEESLLSKPPEELLPIILEMTNKIVERAGGQAAWDTLPEQSKLQLHNQGFSEVCEEFGEQEFQKLSPAEKETVGFFAWVGCCMHKELNTVKGGYSAMEKFWKIHNILGLVNLPNKDAAAAISGGVEPVKAVQGGAVKTTTLAGAIFNHRDDKKGEQDSLRCAFEAAFGFPLNFPDTSNTRYQSHCEAAAELIVNLPFYRQYLLLMKDRKESRTLNHMERNLQIALDDIPTISELCILAIFLLCISRPYMHVIREAGHDEHNILDMGPFHSKVEAHMERIIADPMLILAFDAKFESATMDGKPWDRPEVMYAIWRLQLTLPHLKGLLVSFFTGALETWRRFTSEFAPGGLISNASPTLRALAWMPTTNDVNEGSLGSRRVLKRSFPKATELVLNSIQRYKWNKTGNFIRNISPDKLIYLRKQARYIQSLNIQFKLHIAQVEYDQAVVKHRHALDAIKLEKKNKAVEVLAQVKPIISLQKFEAITMKNSQLDLQLL</sequence>
<reference evidence="2 3" key="1">
    <citation type="submission" date="2014-06" db="EMBL/GenBank/DDBJ databases">
        <title>Evolutionary Origins and Diversification of the Mycorrhizal Mutualists.</title>
        <authorList>
            <consortium name="DOE Joint Genome Institute"/>
            <consortium name="Mycorrhizal Genomics Consortium"/>
            <person name="Kohler A."/>
            <person name="Kuo A."/>
            <person name="Nagy L.G."/>
            <person name="Floudas D."/>
            <person name="Copeland A."/>
            <person name="Barry K.W."/>
            <person name="Cichocki N."/>
            <person name="Veneault-Fourrey C."/>
            <person name="LaButti K."/>
            <person name="Lindquist E.A."/>
            <person name="Lipzen A."/>
            <person name="Lundell T."/>
            <person name="Morin E."/>
            <person name="Murat C."/>
            <person name="Riley R."/>
            <person name="Ohm R."/>
            <person name="Sun H."/>
            <person name="Tunlid A."/>
            <person name="Henrissat B."/>
            <person name="Grigoriev I.V."/>
            <person name="Hibbett D.S."/>
            <person name="Martin F."/>
        </authorList>
    </citation>
    <scope>NUCLEOTIDE SEQUENCE [LARGE SCALE GENOMIC DNA]</scope>
    <source>
        <strain evidence="2 3">SS14</strain>
    </source>
</reference>
<dbReference type="OrthoDB" id="3236156at2759"/>